<gene>
    <name evidence="1" type="ORF">TRP8649_04612</name>
</gene>
<dbReference type="Proteomes" id="UP000225972">
    <property type="component" value="Unassembled WGS sequence"/>
</dbReference>
<accession>A0A238JIG0</accession>
<dbReference type="RefSeq" id="WP_133840887.1">
    <property type="nucleotide sequence ID" value="NZ_FXXP01000005.1"/>
</dbReference>
<evidence type="ECO:0000313" key="2">
    <source>
        <dbReference type="Proteomes" id="UP000225972"/>
    </source>
</evidence>
<protein>
    <submittedName>
        <fullName evidence="1">Uncharacterized protein</fullName>
    </submittedName>
</protein>
<evidence type="ECO:0000313" key="1">
    <source>
        <dbReference type="EMBL" id="SMX30468.1"/>
    </source>
</evidence>
<name>A0A238JIG0_9RHOB</name>
<dbReference type="EMBL" id="FXXP01000005">
    <property type="protein sequence ID" value="SMX30468.1"/>
    <property type="molecule type" value="Genomic_DNA"/>
</dbReference>
<dbReference type="OrthoDB" id="8068570at2"/>
<keyword evidence="2" id="KW-1185">Reference proteome</keyword>
<sequence>MSARNLYSMIVNVANITNELGEVGMRLEIGDDFSVFRDLRNGQADRSGIYPMFDVACSYVDKSNAFWVCGYDAKGELVHTQAIRRLDLGTETLGEHLFVHRHKYITPNSTPDMNKTRYSALPALDRIHGQVCYHGEFWLKGGKDGYRSQGMTALLSRVVFEIALNIWSPDFVFGLVETVLAEKGAPVRYGYTHCEPGVWRGPNDEVTAEEVLVWMSREDMVQFLATPPKALSCERRLPMRGELGGPVAVVA</sequence>
<reference evidence="2" key="1">
    <citation type="submission" date="2017-05" db="EMBL/GenBank/DDBJ databases">
        <authorList>
            <person name="Rodrigo-Torres L."/>
            <person name="Arahal R. D."/>
            <person name="Lucena T."/>
        </authorList>
    </citation>
    <scope>NUCLEOTIDE SEQUENCE [LARGE SCALE GENOMIC DNA]</scope>
    <source>
        <strain evidence="2">CECT 8649</strain>
    </source>
</reference>
<organism evidence="1 2">
    <name type="scientific">Pelagimonas phthalicica</name>
    <dbReference type="NCBI Taxonomy" id="1037362"/>
    <lineage>
        <taxon>Bacteria</taxon>
        <taxon>Pseudomonadati</taxon>
        <taxon>Pseudomonadota</taxon>
        <taxon>Alphaproteobacteria</taxon>
        <taxon>Rhodobacterales</taxon>
        <taxon>Roseobacteraceae</taxon>
        <taxon>Pelagimonas</taxon>
    </lineage>
</organism>
<dbReference type="AlphaFoldDB" id="A0A238JIG0"/>
<proteinExistence type="predicted"/>